<dbReference type="FunFam" id="3.30.160.60:FF:001788">
    <property type="entry name" value="ras-responsive element-binding protein 1"/>
    <property type="match status" value="1"/>
</dbReference>
<dbReference type="GO" id="GO:0000978">
    <property type="term" value="F:RNA polymerase II cis-regulatory region sequence-specific DNA binding"/>
    <property type="evidence" value="ECO:0007669"/>
    <property type="project" value="TreeGrafter"/>
</dbReference>
<sequence>MTSSSPIGLEGSDLSSVNTMMSAVMSVGKVAENGGSPQSTKSPTKPPGPNRIGRRNQETKEEKSSYNCPLCEKICTTQHQLTMHIRQHNTDTGGADHSCSICGKSLSSASSLDRHMLVHSGERPYKCTVCGQSFTTNGNMHRWVRAAVWRLTESTVASRPSGDLPKGLRALGMCALFGEVGGGFVAPACSLWCIGRVWPWETEVPGRGLWPLGIFRTKHRVLPSLPGGVSLFGCQRWAAYQIQRKPQGVA</sequence>
<keyword evidence="1" id="KW-0862">Zinc</keyword>
<feature type="domain" description="C2H2-type" evidence="3">
    <location>
        <begin position="97"/>
        <end position="124"/>
    </location>
</feature>
<feature type="region of interest" description="Disordered" evidence="2">
    <location>
        <begin position="25"/>
        <end position="63"/>
    </location>
</feature>
<dbReference type="GeneID" id="115944279"/>
<dbReference type="KEGG" id="lww:115944279"/>
<dbReference type="InterPro" id="IPR036236">
    <property type="entry name" value="Znf_C2H2_sf"/>
</dbReference>
<dbReference type="GO" id="GO:0005634">
    <property type="term" value="C:nucleus"/>
    <property type="evidence" value="ECO:0007669"/>
    <property type="project" value="TreeGrafter"/>
</dbReference>
<gene>
    <name evidence="5" type="primary">LOC115944279</name>
</gene>
<protein>
    <submittedName>
        <fullName evidence="5">Ras-responsive element-binding protein 1-like</fullName>
    </submittedName>
</protein>
<dbReference type="Pfam" id="PF00096">
    <property type="entry name" value="zf-C2H2"/>
    <property type="match status" value="3"/>
</dbReference>
<evidence type="ECO:0000256" key="2">
    <source>
        <dbReference type="SAM" id="MobiDB-lite"/>
    </source>
</evidence>
<dbReference type="Gene3D" id="3.30.160.60">
    <property type="entry name" value="Classic Zinc Finger"/>
    <property type="match status" value="2"/>
</dbReference>
<reference evidence="5" key="1">
    <citation type="submission" date="2025-08" db="UniProtKB">
        <authorList>
            <consortium name="RefSeq"/>
        </authorList>
    </citation>
    <scope>IDENTIFICATION</scope>
    <source>
        <tissue evidence="5">Liver</tissue>
    </source>
</reference>
<keyword evidence="1" id="KW-0863">Zinc-finger</keyword>
<name>A0A7F8RNF6_LEPWE</name>
<dbReference type="InterPro" id="IPR013087">
    <property type="entry name" value="Znf_C2H2_type"/>
</dbReference>
<dbReference type="GO" id="GO:0008270">
    <property type="term" value="F:zinc ion binding"/>
    <property type="evidence" value="ECO:0007669"/>
    <property type="project" value="UniProtKB-KW"/>
</dbReference>
<dbReference type="PANTHER" id="PTHR46451">
    <property type="entry name" value="RAS-RESPONSIVE ELEMENT-BINDING PROTEIN 1"/>
    <property type="match status" value="1"/>
</dbReference>
<evidence type="ECO:0000313" key="5">
    <source>
        <dbReference type="RefSeq" id="XP_030894992.1"/>
    </source>
</evidence>
<keyword evidence="4" id="KW-1185">Reference proteome</keyword>
<feature type="domain" description="C2H2-type" evidence="3">
    <location>
        <begin position="66"/>
        <end position="93"/>
    </location>
</feature>
<dbReference type="PROSITE" id="PS50157">
    <property type="entry name" value="ZINC_FINGER_C2H2_2"/>
    <property type="match status" value="2"/>
</dbReference>
<dbReference type="RefSeq" id="XP_030894992.1">
    <property type="nucleotide sequence ID" value="XM_031039132.1"/>
</dbReference>
<dbReference type="AlphaFoldDB" id="A0A7F8RNF6"/>
<dbReference type="SUPFAM" id="SSF57667">
    <property type="entry name" value="beta-beta-alpha zinc fingers"/>
    <property type="match status" value="2"/>
</dbReference>
<dbReference type="SMART" id="SM00355">
    <property type="entry name" value="ZnF_C2H2"/>
    <property type="match status" value="3"/>
</dbReference>
<evidence type="ECO:0000256" key="1">
    <source>
        <dbReference type="PROSITE-ProRule" id="PRU00042"/>
    </source>
</evidence>
<dbReference type="GO" id="GO:0001228">
    <property type="term" value="F:DNA-binding transcription activator activity, RNA polymerase II-specific"/>
    <property type="evidence" value="ECO:0007669"/>
    <property type="project" value="TreeGrafter"/>
</dbReference>
<dbReference type="FunFam" id="3.30.160.60:FF:000682">
    <property type="entry name" value="ras-responsive element-binding protein 1 isoform X1"/>
    <property type="match status" value="1"/>
</dbReference>
<keyword evidence="1" id="KW-0479">Metal-binding</keyword>
<dbReference type="OrthoDB" id="9688852at2759"/>
<accession>A0A7F8RNF6</accession>
<evidence type="ECO:0000313" key="4">
    <source>
        <dbReference type="Proteomes" id="UP000245341"/>
    </source>
</evidence>
<proteinExistence type="predicted"/>
<dbReference type="PANTHER" id="PTHR46451:SF1">
    <property type="entry name" value="RAS-RESPONSIVE ELEMENT-BINDING PROTEIN 1"/>
    <property type="match status" value="1"/>
</dbReference>
<dbReference type="InterPro" id="IPR052795">
    <property type="entry name" value="RREB1"/>
</dbReference>
<dbReference type="Proteomes" id="UP000245341">
    <property type="component" value="Unplaced"/>
</dbReference>
<dbReference type="PROSITE" id="PS00028">
    <property type="entry name" value="ZINC_FINGER_C2H2_1"/>
    <property type="match status" value="2"/>
</dbReference>
<evidence type="ECO:0000259" key="3">
    <source>
        <dbReference type="PROSITE" id="PS50157"/>
    </source>
</evidence>
<organism evidence="4 5">
    <name type="scientific">Leptonychotes weddellii</name>
    <name type="common">Weddell seal</name>
    <name type="synonym">Otaria weddellii</name>
    <dbReference type="NCBI Taxonomy" id="9713"/>
    <lineage>
        <taxon>Eukaryota</taxon>
        <taxon>Metazoa</taxon>
        <taxon>Chordata</taxon>
        <taxon>Craniata</taxon>
        <taxon>Vertebrata</taxon>
        <taxon>Euteleostomi</taxon>
        <taxon>Mammalia</taxon>
        <taxon>Eutheria</taxon>
        <taxon>Laurasiatheria</taxon>
        <taxon>Carnivora</taxon>
        <taxon>Caniformia</taxon>
        <taxon>Pinnipedia</taxon>
        <taxon>Phocidae</taxon>
        <taxon>Monachinae</taxon>
        <taxon>Lobodontini</taxon>
        <taxon>Leptonychotes</taxon>
    </lineage>
</organism>